<dbReference type="InterPro" id="IPR003846">
    <property type="entry name" value="SelO"/>
</dbReference>
<feature type="compositionally biased region" description="Low complexity" evidence="10">
    <location>
        <begin position="506"/>
        <end position="542"/>
    </location>
</feature>
<evidence type="ECO:0000313" key="11">
    <source>
        <dbReference type="EMBL" id="KAJ3176046.1"/>
    </source>
</evidence>
<dbReference type="EMBL" id="JADGJQ010000045">
    <property type="protein sequence ID" value="KAJ3176046.1"/>
    <property type="molecule type" value="Genomic_DNA"/>
</dbReference>
<organism evidence="11 12">
    <name type="scientific">Geranomyces variabilis</name>
    <dbReference type="NCBI Taxonomy" id="109894"/>
    <lineage>
        <taxon>Eukaryota</taxon>
        <taxon>Fungi</taxon>
        <taxon>Fungi incertae sedis</taxon>
        <taxon>Chytridiomycota</taxon>
        <taxon>Chytridiomycota incertae sedis</taxon>
        <taxon>Chytridiomycetes</taxon>
        <taxon>Spizellomycetales</taxon>
        <taxon>Powellomycetaceae</taxon>
        <taxon>Geranomyces</taxon>
    </lineage>
</organism>
<accession>A0AAD5XR46</accession>
<proteinExistence type="inferred from homology"/>
<dbReference type="PANTHER" id="PTHR32057:SF14">
    <property type="entry name" value="PROTEIN ADENYLYLTRANSFERASE SELO, MITOCHONDRIAL"/>
    <property type="match status" value="1"/>
</dbReference>
<evidence type="ECO:0000256" key="6">
    <source>
        <dbReference type="ARBA" id="ARBA00022741"/>
    </source>
</evidence>
<keyword evidence="12" id="KW-1185">Reference proteome</keyword>
<reference evidence="11" key="1">
    <citation type="submission" date="2020-05" db="EMBL/GenBank/DDBJ databases">
        <title>Phylogenomic resolution of chytrid fungi.</title>
        <authorList>
            <person name="Stajich J.E."/>
            <person name="Amses K."/>
            <person name="Simmons R."/>
            <person name="Seto K."/>
            <person name="Myers J."/>
            <person name="Bonds A."/>
            <person name="Quandt C.A."/>
            <person name="Barry K."/>
            <person name="Liu P."/>
            <person name="Grigoriev I."/>
            <person name="Longcore J.E."/>
            <person name="James T.Y."/>
        </authorList>
    </citation>
    <scope>NUCLEOTIDE SEQUENCE</scope>
    <source>
        <strain evidence="11">JEL0379</strain>
    </source>
</reference>
<keyword evidence="5" id="KW-0479">Metal-binding</keyword>
<evidence type="ECO:0000256" key="4">
    <source>
        <dbReference type="ARBA" id="ARBA00022695"/>
    </source>
</evidence>
<keyword evidence="4" id="KW-0548">Nucleotidyltransferase</keyword>
<dbReference type="Proteomes" id="UP001212152">
    <property type="component" value="Unassembled WGS sequence"/>
</dbReference>
<dbReference type="GO" id="GO:0046872">
    <property type="term" value="F:metal ion binding"/>
    <property type="evidence" value="ECO:0007669"/>
    <property type="project" value="UniProtKB-KW"/>
</dbReference>
<dbReference type="Pfam" id="PF02696">
    <property type="entry name" value="SelO"/>
    <property type="match status" value="1"/>
</dbReference>
<evidence type="ECO:0000256" key="9">
    <source>
        <dbReference type="ARBA" id="ARBA00031547"/>
    </source>
</evidence>
<evidence type="ECO:0000256" key="2">
    <source>
        <dbReference type="ARBA" id="ARBA00009747"/>
    </source>
</evidence>
<dbReference type="PANTHER" id="PTHR32057">
    <property type="entry name" value="PROTEIN ADENYLYLTRANSFERASE SELO, MITOCHONDRIAL"/>
    <property type="match status" value="1"/>
</dbReference>
<comment type="cofactor">
    <cofactor evidence="1">
        <name>Mg(2+)</name>
        <dbReference type="ChEBI" id="CHEBI:18420"/>
    </cofactor>
</comment>
<feature type="region of interest" description="Disordered" evidence="10">
    <location>
        <begin position="502"/>
        <end position="565"/>
    </location>
</feature>
<evidence type="ECO:0000313" key="12">
    <source>
        <dbReference type="Proteomes" id="UP001212152"/>
    </source>
</evidence>
<keyword evidence="7" id="KW-0067">ATP-binding</keyword>
<dbReference type="NCBIfam" id="NF000658">
    <property type="entry name" value="PRK00029.1"/>
    <property type="match status" value="1"/>
</dbReference>
<dbReference type="GO" id="GO:0070733">
    <property type="term" value="F:AMPylase activity"/>
    <property type="evidence" value="ECO:0007669"/>
    <property type="project" value="TreeGrafter"/>
</dbReference>
<comment type="similarity">
    <text evidence="2">Belongs to the SELO family.</text>
</comment>
<evidence type="ECO:0000256" key="7">
    <source>
        <dbReference type="ARBA" id="ARBA00022840"/>
    </source>
</evidence>
<gene>
    <name evidence="11" type="ORF">HDU87_005563</name>
</gene>
<keyword evidence="8" id="KW-0460">Magnesium</keyword>
<evidence type="ECO:0000256" key="8">
    <source>
        <dbReference type="ARBA" id="ARBA00022842"/>
    </source>
</evidence>
<dbReference type="AlphaFoldDB" id="A0AAD5XR46"/>
<evidence type="ECO:0000256" key="3">
    <source>
        <dbReference type="ARBA" id="ARBA00022679"/>
    </source>
</evidence>
<dbReference type="HAMAP" id="MF_00692">
    <property type="entry name" value="SelO"/>
    <property type="match status" value="1"/>
</dbReference>
<evidence type="ECO:0000256" key="5">
    <source>
        <dbReference type="ARBA" id="ARBA00022723"/>
    </source>
</evidence>
<sequence>MNKLKRCVADLRFTNTFTRELIPDPRTPGEPLVRPTTRSPVARTPRQVLGAHFSYTEPDQTPNPVLVSASAPCAELLDIDLLETLKTPSERDAFLGLVSGNSVPAATNPWSLCYGGHQFGSWAAQLGDGRAITIGEVTNSRNEKWEVQLKGAGMTPYSRFADGYAVLRSSIREYLCSEAMHHLGVPTTRALSIVGSTRPVQRETQETGAVVCRLAPTWVRFGNFELFISRGDIPNMRKLADWVIDNHFADVVNGGDSQKGRYSSWLTDVVRRTAVMIAHWQAVGFCHGVMNTDNMSVLGLTLDYGPFQFLDKYDPEYICNHSDTSGRYSFDSQPGVGFWNLTKLASTISPLIVAEVGDSRTKAEETLREILATYPVVFHNTYRELMCKKLGLRTVRSDDLDEIITPLMDVLGKVQPDYSLFFRSLSTDFKLAASHDEDAAAAAAVLSAASANQASCKNRNGGASSSSSASSATAAPPLAGALEAWYAKYRARLLSELPASPAPVETAAADQQQQPPQPNGNINGTPTPTAPSSSSSTTSSPHSSPPAILPLPSSSSSSSSSINHHPQSFLAHEDALRTTRMKRANPKYILRNHLAQQVIEQAEQGDFNGVNELLRLLQDPFQDGTLEEQGRWAGPVPSWALELKLSCSS</sequence>
<name>A0AAD5XR46_9FUNG</name>
<protein>
    <recommendedName>
        <fullName evidence="9">Selenoprotein O</fullName>
    </recommendedName>
</protein>
<comment type="caution">
    <text evidence="11">The sequence shown here is derived from an EMBL/GenBank/DDBJ whole genome shotgun (WGS) entry which is preliminary data.</text>
</comment>
<feature type="compositionally biased region" description="Low complexity" evidence="10">
    <location>
        <begin position="550"/>
        <end position="565"/>
    </location>
</feature>
<evidence type="ECO:0000256" key="1">
    <source>
        <dbReference type="ARBA" id="ARBA00001946"/>
    </source>
</evidence>
<evidence type="ECO:0000256" key="10">
    <source>
        <dbReference type="SAM" id="MobiDB-lite"/>
    </source>
</evidence>
<keyword evidence="3" id="KW-0808">Transferase</keyword>
<keyword evidence="6" id="KW-0547">Nucleotide-binding</keyword>
<dbReference type="GO" id="GO:0005524">
    <property type="term" value="F:ATP binding"/>
    <property type="evidence" value="ECO:0007669"/>
    <property type="project" value="UniProtKB-KW"/>
</dbReference>